<gene>
    <name evidence="2" type="ORF">JCM15548_12538</name>
</gene>
<keyword evidence="1" id="KW-1133">Transmembrane helix</keyword>
<protein>
    <recommendedName>
        <fullName evidence="4">DUF4956 domain-containing protein</fullName>
    </recommendedName>
</protein>
<evidence type="ECO:0008006" key="4">
    <source>
        <dbReference type="Google" id="ProtNLM"/>
    </source>
</evidence>
<feature type="transmembrane region" description="Helical" evidence="1">
    <location>
        <begin position="7"/>
        <end position="35"/>
    </location>
</feature>
<comment type="caution">
    <text evidence="2">The sequence shown here is derived from an EMBL/GenBank/DDBJ whole genome shotgun (WGS) entry which is preliminary data.</text>
</comment>
<keyword evidence="3" id="KW-1185">Reference proteome</keyword>
<feature type="transmembrane region" description="Helical" evidence="1">
    <location>
        <begin position="47"/>
        <end position="67"/>
    </location>
</feature>
<dbReference type="Proteomes" id="UP000032900">
    <property type="component" value="Unassembled WGS sequence"/>
</dbReference>
<dbReference type="RefSeq" id="WP_062125093.1">
    <property type="nucleotide sequence ID" value="NZ_BAZW01000020.1"/>
</dbReference>
<proteinExistence type="predicted"/>
<dbReference type="EMBL" id="BAZW01000020">
    <property type="protein sequence ID" value="GAO30278.1"/>
    <property type="molecule type" value="Genomic_DNA"/>
</dbReference>
<reference evidence="2 3" key="1">
    <citation type="journal article" date="2015" name="Microbes Environ.">
        <title>Distribution and evolution of nitrogen fixation genes in the phylum bacteroidetes.</title>
        <authorList>
            <person name="Inoue J."/>
            <person name="Oshima K."/>
            <person name="Suda W."/>
            <person name="Sakamoto M."/>
            <person name="Iino T."/>
            <person name="Noda S."/>
            <person name="Hongoh Y."/>
            <person name="Hattori M."/>
            <person name="Ohkuma M."/>
        </authorList>
    </citation>
    <scope>NUCLEOTIDE SEQUENCE [LARGE SCALE GENOMIC DNA]</scope>
    <source>
        <strain evidence="2">JCM 15548</strain>
    </source>
</reference>
<evidence type="ECO:0000313" key="2">
    <source>
        <dbReference type="EMBL" id="GAO30278.1"/>
    </source>
</evidence>
<organism evidence="2 3">
    <name type="scientific">Geofilum rubicundum JCM 15548</name>
    <dbReference type="NCBI Taxonomy" id="1236989"/>
    <lineage>
        <taxon>Bacteria</taxon>
        <taxon>Pseudomonadati</taxon>
        <taxon>Bacteroidota</taxon>
        <taxon>Bacteroidia</taxon>
        <taxon>Marinilabiliales</taxon>
        <taxon>Marinilabiliaceae</taxon>
        <taxon>Geofilum</taxon>
    </lineage>
</organism>
<dbReference type="AlphaFoldDB" id="A0A0E9LYA1"/>
<evidence type="ECO:0000256" key="1">
    <source>
        <dbReference type="SAM" id="Phobius"/>
    </source>
</evidence>
<sequence length="223" mass="24891">MEEIQSVFTFSITAADVFANVFVAMICGFLIALLYKHTYQGLNYSSSFTISIIMLTMITAIVIMVIGNNLARAFGMVGAMSIIRFRTAVKDASDIMFIFFALSIGLAAGVKLYSIAFLGTFMVGGAYILVRQFSFSLSGKREFLIHITTEAEGMPDNPFGAIFKSFCKKHKLVNVKTMGDEYEQIMEYSFYINLKDQEKGSQLVSQLRAVEGVHQVNLFFDED</sequence>
<feature type="transmembrane region" description="Helical" evidence="1">
    <location>
        <begin position="88"/>
        <end position="106"/>
    </location>
</feature>
<evidence type="ECO:0000313" key="3">
    <source>
        <dbReference type="Proteomes" id="UP000032900"/>
    </source>
</evidence>
<name>A0A0E9LYA1_9BACT</name>
<dbReference type="OrthoDB" id="9803265at2"/>
<accession>A0A0E9LYA1</accession>
<keyword evidence="1" id="KW-0812">Transmembrane</keyword>
<dbReference type="Pfam" id="PF16316">
    <property type="entry name" value="DUF4956"/>
    <property type="match status" value="1"/>
</dbReference>
<keyword evidence="1" id="KW-0472">Membrane</keyword>
<dbReference type="InterPro" id="IPR032531">
    <property type="entry name" value="DUF4956"/>
</dbReference>
<dbReference type="STRING" id="1236989.JCM15548_12538"/>